<dbReference type="Pfam" id="PF01225">
    <property type="entry name" value="Mur_ligase"/>
    <property type="match status" value="1"/>
</dbReference>
<dbReference type="GO" id="GO:0047480">
    <property type="term" value="F:UDP-N-acetylmuramoyl-tripeptide-D-alanyl-D-alanine ligase activity"/>
    <property type="evidence" value="ECO:0007669"/>
    <property type="project" value="InterPro"/>
</dbReference>
<feature type="domain" description="Mur ligase C-terminal" evidence="12">
    <location>
        <begin position="317"/>
        <end position="436"/>
    </location>
</feature>
<dbReference type="InterPro" id="IPR051046">
    <property type="entry name" value="MurCDEF_CellWall_CoF430Synth"/>
</dbReference>
<dbReference type="AlphaFoldDB" id="A0A381PTP9"/>
<evidence type="ECO:0000256" key="3">
    <source>
        <dbReference type="ARBA" id="ARBA00022618"/>
    </source>
</evidence>
<dbReference type="InterPro" id="IPR000713">
    <property type="entry name" value="Mur_ligase_N"/>
</dbReference>
<dbReference type="Pfam" id="PF08245">
    <property type="entry name" value="Mur_ligase_M"/>
    <property type="match status" value="1"/>
</dbReference>
<evidence type="ECO:0000259" key="11">
    <source>
        <dbReference type="Pfam" id="PF01225"/>
    </source>
</evidence>
<dbReference type="InterPro" id="IPR005863">
    <property type="entry name" value="UDP-N-AcMur_synth"/>
</dbReference>
<dbReference type="NCBIfam" id="TIGR01143">
    <property type="entry name" value="murF"/>
    <property type="match status" value="1"/>
</dbReference>
<keyword evidence="4" id="KW-0547">Nucleotide-binding</keyword>
<evidence type="ECO:0000256" key="4">
    <source>
        <dbReference type="ARBA" id="ARBA00022741"/>
    </source>
</evidence>
<evidence type="ECO:0000256" key="6">
    <source>
        <dbReference type="ARBA" id="ARBA00022960"/>
    </source>
</evidence>
<dbReference type="InterPro" id="IPR013221">
    <property type="entry name" value="Mur_ligase_cen"/>
</dbReference>
<keyword evidence="1" id="KW-0963">Cytoplasm</keyword>
<dbReference type="GO" id="GO:0009252">
    <property type="term" value="P:peptidoglycan biosynthetic process"/>
    <property type="evidence" value="ECO:0007669"/>
    <property type="project" value="UniProtKB-KW"/>
</dbReference>
<dbReference type="HAMAP" id="MF_02019">
    <property type="entry name" value="MurF"/>
    <property type="match status" value="1"/>
</dbReference>
<keyword evidence="7" id="KW-0573">Peptidoglycan synthesis</keyword>
<keyword evidence="2" id="KW-0436">Ligase</keyword>
<dbReference type="PANTHER" id="PTHR43024">
    <property type="entry name" value="UDP-N-ACETYLMURAMOYL-TRIPEPTIDE--D-ALANYL-D-ALANINE LIGASE"/>
    <property type="match status" value="1"/>
</dbReference>
<evidence type="ECO:0000256" key="5">
    <source>
        <dbReference type="ARBA" id="ARBA00022840"/>
    </source>
</evidence>
<evidence type="ECO:0000259" key="12">
    <source>
        <dbReference type="Pfam" id="PF02875"/>
    </source>
</evidence>
<dbReference type="GO" id="GO:0005524">
    <property type="term" value="F:ATP binding"/>
    <property type="evidence" value="ECO:0007669"/>
    <property type="project" value="UniProtKB-KW"/>
</dbReference>
<dbReference type="SUPFAM" id="SSF53244">
    <property type="entry name" value="MurD-like peptide ligases, peptide-binding domain"/>
    <property type="match status" value="1"/>
</dbReference>
<keyword evidence="6" id="KW-0133">Cell shape</keyword>
<dbReference type="EMBL" id="UINC01001061">
    <property type="protein sequence ID" value="SUZ69417.1"/>
    <property type="molecule type" value="Genomic_DNA"/>
</dbReference>
<evidence type="ECO:0000256" key="1">
    <source>
        <dbReference type="ARBA" id="ARBA00022490"/>
    </source>
</evidence>
<dbReference type="PANTHER" id="PTHR43024:SF1">
    <property type="entry name" value="UDP-N-ACETYLMURAMOYL-TRIPEPTIDE--D-ALANYL-D-ALANINE LIGASE"/>
    <property type="match status" value="1"/>
</dbReference>
<reference evidence="14" key="1">
    <citation type="submission" date="2018-05" db="EMBL/GenBank/DDBJ databases">
        <authorList>
            <person name="Lanie J.A."/>
            <person name="Ng W.-L."/>
            <person name="Kazmierczak K.M."/>
            <person name="Andrzejewski T.M."/>
            <person name="Davidsen T.M."/>
            <person name="Wayne K.J."/>
            <person name="Tettelin H."/>
            <person name="Glass J.I."/>
            <person name="Rusch D."/>
            <person name="Podicherti R."/>
            <person name="Tsui H.-C.T."/>
            <person name="Winkler M.E."/>
        </authorList>
    </citation>
    <scope>NUCLEOTIDE SEQUENCE</scope>
</reference>
<evidence type="ECO:0000256" key="2">
    <source>
        <dbReference type="ARBA" id="ARBA00022598"/>
    </source>
</evidence>
<name>A0A381PTP9_9ZZZZ</name>
<evidence type="ECO:0000256" key="10">
    <source>
        <dbReference type="ARBA" id="ARBA00031461"/>
    </source>
</evidence>
<dbReference type="Gene3D" id="3.40.1190.10">
    <property type="entry name" value="Mur-like, catalytic domain"/>
    <property type="match status" value="1"/>
</dbReference>
<dbReference type="InterPro" id="IPR004101">
    <property type="entry name" value="Mur_ligase_C"/>
</dbReference>
<dbReference type="InterPro" id="IPR035911">
    <property type="entry name" value="MurE/MurF_N"/>
</dbReference>
<keyword evidence="5" id="KW-0067">ATP-binding</keyword>
<dbReference type="Gene3D" id="3.90.190.20">
    <property type="entry name" value="Mur ligase, C-terminal domain"/>
    <property type="match status" value="1"/>
</dbReference>
<dbReference type="InterPro" id="IPR036615">
    <property type="entry name" value="Mur_ligase_C_dom_sf"/>
</dbReference>
<gene>
    <name evidence="14" type="ORF">METZ01_LOCUS22271</name>
</gene>
<evidence type="ECO:0000256" key="7">
    <source>
        <dbReference type="ARBA" id="ARBA00022984"/>
    </source>
</evidence>
<evidence type="ECO:0000256" key="9">
    <source>
        <dbReference type="ARBA" id="ARBA00023316"/>
    </source>
</evidence>
<protein>
    <recommendedName>
        <fullName evidence="10">UDP-MurNAc-pentapeptide synthetase</fullName>
    </recommendedName>
</protein>
<keyword evidence="9" id="KW-0961">Cell wall biogenesis/degradation</keyword>
<accession>A0A381PTP9</accession>
<feature type="domain" description="Mur ligase N-terminal catalytic" evidence="11">
    <location>
        <begin position="24"/>
        <end position="89"/>
    </location>
</feature>
<evidence type="ECO:0000259" key="13">
    <source>
        <dbReference type="Pfam" id="PF08245"/>
    </source>
</evidence>
<dbReference type="GO" id="GO:0051301">
    <property type="term" value="P:cell division"/>
    <property type="evidence" value="ECO:0007669"/>
    <property type="project" value="UniProtKB-KW"/>
</dbReference>
<dbReference type="Pfam" id="PF02875">
    <property type="entry name" value="Mur_ligase_C"/>
    <property type="match status" value="1"/>
</dbReference>
<dbReference type="GO" id="GO:0071555">
    <property type="term" value="P:cell wall organization"/>
    <property type="evidence" value="ECO:0007669"/>
    <property type="project" value="UniProtKB-KW"/>
</dbReference>
<dbReference type="GO" id="GO:0008360">
    <property type="term" value="P:regulation of cell shape"/>
    <property type="evidence" value="ECO:0007669"/>
    <property type="project" value="UniProtKB-KW"/>
</dbReference>
<feature type="domain" description="Mur ligase central" evidence="13">
    <location>
        <begin position="104"/>
        <end position="295"/>
    </location>
</feature>
<keyword evidence="8" id="KW-0131">Cell cycle</keyword>
<dbReference type="Gene3D" id="3.40.1390.10">
    <property type="entry name" value="MurE/MurF, N-terminal domain"/>
    <property type="match status" value="1"/>
</dbReference>
<organism evidence="14">
    <name type="scientific">marine metagenome</name>
    <dbReference type="NCBI Taxonomy" id="408172"/>
    <lineage>
        <taxon>unclassified sequences</taxon>
        <taxon>metagenomes</taxon>
        <taxon>ecological metagenomes</taxon>
    </lineage>
</organism>
<keyword evidence="3" id="KW-0132">Cell division</keyword>
<proteinExistence type="inferred from homology"/>
<dbReference type="InterPro" id="IPR036565">
    <property type="entry name" value="Mur-like_cat_sf"/>
</dbReference>
<evidence type="ECO:0000256" key="8">
    <source>
        <dbReference type="ARBA" id="ARBA00023306"/>
    </source>
</evidence>
<dbReference type="SUPFAM" id="SSF53623">
    <property type="entry name" value="MurD-like peptide ligases, catalytic domain"/>
    <property type="match status" value="1"/>
</dbReference>
<evidence type="ECO:0000313" key="14">
    <source>
        <dbReference type="EMBL" id="SUZ69417.1"/>
    </source>
</evidence>
<dbReference type="SUPFAM" id="SSF63418">
    <property type="entry name" value="MurE/MurF N-terminal domain"/>
    <property type="match status" value="1"/>
</dbReference>
<sequence length="448" mass="47209">MINLSALAQKLDGELIGGDIAFSELSTDSRTLSHGDMYLALNGDRFDGNDFVAEAITKGASGAIVSKELDIDCSMLRVPDTHAALGEIAKLNRQRSSAKVIALTGSQGKTTVKEMIHRMLSNQASTLVTHANLNNTIGVPLTLLQLNEKHEFAVIEMGANRAGEIAFSADKALPNVALITNASSAHIEGFGSLQGIVEAKGEIIDSVSPEGTVILNLMDPNANQWIERAKPRRVVLFSACNSSNGPVDYFASNVLMGNGGCVSFTLNSPAGKRKLSLKLLGCHNVGNAVAAASAAMEAGATLDDIQKGLANLGPIGGRLEAKCALFGSRLIDDTYNASPNSFFVAIDVLMSFSGMRVLIAGDMKELGQESASAHALVGKYAAIAGVDEFWAVGEKSRFAVQAFGDNARHFASKSDLLAACKEIASNDTVFLVKGSRDTQMETIVSELT</sequence>